<comment type="caution">
    <text evidence="4">The sequence shown here is derived from an EMBL/GenBank/DDBJ whole genome shotgun (WGS) entry which is preliminary data.</text>
</comment>
<sequence>MAKRKVVITGAAGYIAGRTLPALRERYDLTLLDVKKTNRDGKEVEGVLIADLLNRDRDTYRQRFKGADAVVHCGFTRAARPEDTYWAEADNVNMAHNVYRTCVEENVRRVVVISSNHAADYYERLIWADKMEFVTPDMRPLSDNFYGWAKAAYELLGFAFATGGVSDGKKLQNVQLRIGGPRETDIDRASPDNLKGMRRGLGAYLSVRDQVQLVVKSIETENIEDENGVPFQIFYGISGNSHNFWGLANARRVIGYAPEDNSQVRFADRLSKVLLEAQQRMKPEA</sequence>
<dbReference type="InterPro" id="IPR001509">
    <property type="entry name" value="Epimerase_deHydtase"/>
</dbReference>
<keyword evidence="2" id="KW-0119">Carbohydrate metabolism</keyword>
<protein>
    <recommendedName>
        <fullName evidence="3">NAD-dependent epimerase/dehydratase domain-containing protein</fullName>
    </recommendedName>
</protein>
<proteinExistence type="predicted"/>
<dbReference type="EMBL" id="MFKF01000138">
    <property type="protein sequence ID" value="OGG52589.1"/>
    <property type="molecule type" value="Genomic_DNA"/>
</dbReference>
<evidence type="ECO:0000256" key="2">
    <source>
        <dbReference type="ARBA" id="ARBA00023277"/>
    </source>
</evidence>
<organism evidence="4 5">
    <name type="scientific">Handelsmanbacteria sp. (strain RIFCSPLOWO2_12_FULL_64_10)</name>
    <dbReference type="NCBI Taxonomy" id="1817868"/>
    <lineage>
        <taxon>Bacteria</taxon>
        <taxon>Candidatus Handelsmaniibacteriota</taxon>
    </lineage>
</organism>
<dbReference type="PANTHER" id="PTHR43103">
    <property type="entry name" value="NUCLEOSIDE-DIPHOSPHATE-SUGAR EPIMERASE"/>
    <property type="match status" value="1"/>
</dbReference>
<dbReference type="Gene3D" id="3.40.50.720">
    <property type="entry name" value="NAD(P)-binding Rossmann-like Domain"/>
    <property type="match status" value="1"/>
</dbReference>
<dbReference type="AlphaFoldDB" id="A0A1F6CTT4"/>
<name>A0A1F6CTT4_HANXR</name>
<dbReference type="Pfam" id="PF01370">
    <property type="entry name" value="Epimerase"/>
    <property type="match status" value="1"/>
</dbReference>
<gene>
    <name evidence="4" type="ORF">A3F84_06810</name>
</gene>
<evidence type="ECO:0000313" key="4">
    <source>
        <dbReference type="EMBL" id="OGG52589.1"/>
    </source>
</evidence>
<dbReference type="PANTHER" id="PTHR43103:SF3">
    <property type="entry name" value="ADP-L-GLYCERO-D-MANNO-HEPTOSE-6-EPIMERASE"/>
    <property type="match status" value="1"/>
</dbReference>
<accession>A0A1F6CTT4</accession>
<evidence type="ECO:0000256" key="1">
    <source>
        <dbReference type="ARBA" id="ARBA00022857"/>
    </source>
</evidence>
<dbReference type="InterPro" id="IPR036291">
    <property type="entry name" value="NAD(P)-bd_dom_sf"/>
</dbReference>
<evidence type="ECO:0000259" key="3">
    <source>
        <dbReference type="Pfam" id="PF01370"/>
    </source>
</evidence>
<feature type="domain" description="NAD-dependent epimerase/dehydratase" evidence="3">
    <location>
        <begin position="6"/>
        <end position="157"/>
    </location>
</feature>
<keyword evidence="1" id="KW-0521">NADP</keyword>
<reference evidence="4 5" key="1">
    <citation type="journal article" date="2016" name="Nat. Commun.">
        <title>Thousands of microbial genomes shed light on interconnected biogeochemical processes in an aquifer system.</title>
        <authorList>
            <person name="Anantharaman K."/>
            <person name="Brown C.T."/>
            <person name="Hug L.A."/>
            <person name="Sharon I."/>
            <person name="Castelle C.J."/>
            <person name="Probst A.J."/>
            <person name="Thomas B.C."/>
            <person name="Singh A."/>
            <person name="Wilkins M.J."/>
            <person name="Karaoz U."/>
            <person name="Brodie E.L."/>
            <person name="Williams K.H."/>
            <person name="Hubbard S.S."/>
            <person name="Banfield J.F."/>
        </authorList>
    </citation>
    <scope>NUCLEOTIDE SEQUENCE [LARGE SCALE GENOMIC DNA]</scope>
    <source>
        <strain evidence="5">RIFCSPLOWO2_12_FULL_64_10</strain>
    </source>
</reference>
<dbReference type="SUPFAM" id="SSF51735">
    <property type="entry name" value="NAD(P)-binding Rossmann-fold domains"/>
    <property type="match status" value="1"/>
</dbReference>
<evidence type="ECO:0000313" key="5">
    <source>
        <dbReference type="Proteomes" id="UP000178606"/>
    </source>
</evidence>
<dbReference type="Proteomes" id="UP000178606">
    <property type="component" value="Unassembled WGS sequence"/>
</dbReference>